<dbReference type="InterPro" id="IPR001598">
    <property type="entry name" value="Transposase_IS30_CS"/>
</dbReference>
<dbReference type="InterPro" id="IPR036397">
    <property type="entry name" value="RNaseH_sf"/>
</dbReference>
<proteinExistence type="inferred from homology"/>
<dbReference type="InterPro" id="IPR025246">
    <property type="entry name" value="IS30-like_HTH"/>
</dbReference>
<dbReference type="Pfam" id="PF13936">
    <property type="entry name" value="HTH_38"/>
    <property type="match status" value="1"/>
</dbReference>
<dbReference type="RefSeq" id="WP_085183261.1">
    <property type="nucleotide sequence ID" value="NZ_CSTD01000001.1"/>
</dbReference>
<dbReference type="EMBL" id="CSTD01000001">
    <property type="protein sequence ID" value="CPR10413.1"/>
    <property type="molecule type" value="Genomic_DNA"/>
</dbReference>
<dbReference type="SUPFAM" id="SSF53098">
    <property type="entry name" value="Ribonuclease H-like"/>
    <property type="match status" value="1"/>
</dbReference>
<dbReference type="GO" id="GO:0015074">
    <property type="term" value="P:DNA integration"/>
    <property type="evidence" value="ECO:0007669"/>
    <property type="project" value="InterPro"/>
</dbReference>
<dbReference type="PROSITE" id="PS01043">
    <property type="entry name" value="TRANSPOSASE_IS30"/>
    <property type="match status" value="1"/>
</dbReference>
<name>A0A0U0W5L4_MYCBE</name>
<evidence type="ECO:0000256" key="2">
    <source>
        <dbReference type="ARBA" id="ARBA00006363"/>
    </source>
</evidence>
<evidence type="ECO:0000256" key="1">
    <source>
        <dbReference type="ARBA" id="ARBA00002190"/>
    </source>
</evidence>
<dbReference type="PANTHER" id="PTHR10948">
    <property type="entry name" value="TRANSPOSASE"/>
    <property type="match status" value="1"/>
</dbReference>
<dbReference type="NCBIfam" id="NF033563">
    <property type="entry name" value="transpos_IS30"/>
    <property type="match status" value="1"/>
</dbReference>
<dbReference type="InterPro" id="IPR001584">
    <property type="entry name" value="Integrase_cat-core"/>
</dbReference>
<feature type="domain" description="Integrase catalytic" evidence="6">
    <location>
        <begin position="225"/>
        <end position="388"/>
    </location>
</feature>
<gene>
    <name evidence="7" type="ORF">BN971_01844</name>
</gene>
<dbReference type="Gene3D" id="3.30.420.10">
    <property type="entry name" value="Ribonuclease H-like superfamily/Ribonuclease H"/>
    <property type="match status" value="1"/>
</dbReference>
<dbReference type="GO" id="GO:0004803">
    <property type="term" value="F:transposase activity"/>
    <property type="evidence" value="ECO:0007669"/>
    <property type="project" value="InterPro"/>
</dbReference>
<comment type="function">
    <text evidence="1">Required for the transposition of the insertion element.</text>
</comment>
<dbReference type="PANTHER" id="PTHR10948:SF23">
    <property type="entry name" value="TRANSPOSASE INSI FOR INSERTION SEQUENCE ELEMENT IS30A-RELATED"/>
    <property type="match status" value="1"/>
</dbReference>
<organism evidence="7 8">
    <name type="scientific">Mycobacterium bohemicum DSM 44277</name>
    <dbReference type="NCBI Taxonomy" id="1236609"/>
    <lineage>
        <taxon>Bacteria</taxon>
        <taxon>Bacillati</taxon>
        <taxon>Actinomycetota</taxon>
        <taxon>Actinomycetes</taxon>
        <taxon>Mycobacteriales</taxon>
        <taxon>Mycobacteriaceae</taxon>
        <taxon>Mycobacterium</taxon>
    </lineage>
</organism>
<dbReference type="PROSITE" id="PS50994">
    <property type="entry name" value="INTEGRASE"/>
    <property type="match status" value="1"/>
</dbReference>
<evidence type="ECO:0000256" key="3">
    <source>
        <dbReference type="ARBA" id="ARBA00022578"/>
    </source>
</evidence>
<keyword evidence="5" id="KW-0233">DNA recombination</keyword>
<accession>A0A0U0W5L4</accession>
<evidence type="ECO:0000259" key="6">
    <source>
        <dbReference type="PROSITE" id="PS50994"/>
    </source>
</evidence>
<comment type="similarity">
    <text evidence="2">Belongs to the transposase IS30 family.</text>
</comment>
<protein>
    <submittedName>
        <fullName evidence="7">Integrase catalytic subunit</fullName>
    </submittedName>
</protein>
<evidence type="ECO:0000313" key="8">
    <source>
        <dbReference type="Proteomes" id="UP000198875"/>
    </source>
</evidence>
<dbReference type="InterPro" id="IPR012337">
    <property type="entry name" value="RNaseH-like_sf"/>
</dbReference>
<dbReference type="InterPro" id="IPR051917">
    <property type="entry name" value="Transposase-Integrase"/>
</dbReference>
<dbReference type="GO" id="GO:0003677">
    <property type="term" value="F:DNA binding"/>
    <property type="evidence" value="ECO:0007669"/>
    <property type="project" value="UniProtKB-KW"/>
</dbReference>
<evidence type="ECO:0000256" key="4">
    <source>
        <dbReference type="ARBA" id="ARBA00023125"/>
    </source>
</evidence>
<sequence length="389" mass="44593">MTRRGRKRRLILEDEYWKLILDGVHTVEACRQIGIGRKTGYRWRAEAGGLPPTRVAEKARSSRYLTLLERQRIATLRERGHGVREIARRIGRAASTVSRELRRHLKPHDKGVYDADLAHARARDNARRQRAGALVVDPELRELVKGKLENTWSPQQISAWLRSEYPDRPDWHICHETIYQAVYLGRKGGLSRALTAKLRTGRPLRKRRRNATERTPRYVAPAVLIHRRPPIVETRTRIGDWEGDLIVGKHSRSAIGTLVDRTSRAVRLIHLPWGHGADAFTDAFGDVLVALPEAARRTLTWDQGSEMARHDLLAEHFQEGVFFADPGSPWQRGTNENTNGLLRQFFPKGKDLSVYTPQDLVRAEKLLNGRPRKILNWRTPDLVFTHGLL</sequence>
<keyword evidence="3" id="KW-0815">Transposition</keyword>
<reference evidence="7 8" key="1">
    <citation type="submission" date="2015-03" db="EMBL/GenBank/DDBJ databases">
        <authorList>
            <person name="Murphy D."/>
        </authorList>
    </citation>
    <scope>NUCLEOTIDE SEQUENCE [LARGE SCALE GENOMIC DNA]</scope>
    <source>
        <strain evidence="7 8">DSM 44277</strain>
    </source>
</reference>
<dbReference type="Proteomes" id="UP000198875">
    <property type="component" value="Unassembled WGS sequence"/>
</dbReference>
<dbReference type="AlphaFoldDB" id="A0A0U0W5L4"/>
<dbReference type="Gene3D" id="1.10.10.60">
    <property type="entry name" value="Homeodomain-like"/>
    <property type="match status" value="1"/>
</dbReference>
<dbReference type="GO" id="GO:0005829">
    <property type="term" value="C:cytosol"/>
    <property type="evidence" value="ECO:0007669"/>
    <property type="project" value="TreeGrafter"/>
</dbReference>
<evidence type="ECO:0000313" key="7">
    <source>
        <dbReference type="EMBL" id="CPR10413.1"/>
    </source>
</evidence>
<dbReference type="GO" id="GO:0006313">
    <property type="term" value="P:DNA transposition"/>
    <property type="evidence" value="ECO:0007669"/>
    <property type="project" value="InterPro"/>
</dbReference>
<dbReference type="InterPro" id="IPR053392">
    <property type="entry name" value="Transposase_IS30-like"/>
</dbReference>
<evidence type="ECO:0000256" key="5">
    <source>
        <dbReference type="ARBA" id="ARBA00023172"/>
    </source>
</evidence>
<keyword evidence="4" id="KW-0238">DNA-binding</keyword>